<evidence type="ECO:0000256" key="3">
    <source>
        <dbReference type="ARBA" id="ARBA00008370"/>
    </source>
</evidence>
<evidence type="ECO:0000256" key="12">
    <source>
        <dbReference type="SAM" id="Phobius"/>
    </source>
</evidence>
<comment type="function">
    <text evidence="1">Required for the assembly of the mitochondrial respiratory chain complex IV (CIV), also known as cytochrome c oxidase. May participate in merging the COX1 and COX2 assembly lines.</text>
</comment>
<evidence type="ECO:0000256" key="9">
    <source>
        <dbReference type="ARBA" id="ARBA00023128"/>
    </source>
</evidence>
<dbReference type="OrthoDB" id="5516033at2759"/>
<dbReference type="PANTHER" id="PTHR17130">
    <property type="entry name" value="MITOCHONDRIAL OUTER MEMBRANE PROTEIN 25"/>
    <property type="match status" value="1"/>
</dbReference>
<keyword evidence="6 12" id="KW-0812">Transmembrane</keyword>
<feature type="region of interest" description="Disordered" evidence="11">
    <location>
        <begin position="91"/>
        <end position="116"/>
    </location>
</feature>
<keyword evidence="14" id="KW-1185">Reference proteome</keyword>
<evidence type="ECO:0000256" key="2">
    <source>
        <dbReference type="ARBA" id="ARBA00004434"/>
    </source>
</evidence>
<protein>
    <recommendedName>
        <fullName evidence="4">Cytochrome c oxidase assembly protein COX16, mitochondrial</fullName>
    </recommendedName>
    <alternativeName>
        <fullName evidence="5">Cytochrome c oxidase assembly protein cox16, mitochondrial</fullName>
    </alternativeName>
</protein>
<name>A0A4S4L4W7_9AGAM</name>
<dbReference type="Pfam" id="PF14138">
    <property type="entry name" value="COX16"/>
    <property type="match status" value="1"/>
</dbReference>
<evidence type="ECO:0000256" key="7">
    <source>
        <dbReference type="ARBA" id="ARBA00022792"/>
    </source>
</evidence>
<dbReference type="InterPro" id="IPR020164">
    <property type="entry name" value="Cyt_c_Oxase_assmbl_COX16"/>
</dbReference>
<dbReference type="GO" id="GO:0005743">
    <property type="term" value="C:mitochondrial inner membrane"/>
    <property type="evidence" value="ECO:0007669"/>
    <property type="project" value="UniProtKB-SubCell"/>
</dbReference>
<evidence type="ECO:0000313" key="13">
    <source>
        <dbReference type="EMBL" id="THH06277.1"/>
    </source>
</evidence>
<evidence type="ECO:0000256" key="5">
    <source>
        <dbReference type="ARBA" id="ARBA00019222"/>
    </source>
</evidence>
<evidence type="ECO:0000256" key="10">
    <source>
        <dbReference type="ARBA" id="ARBA00023136"/>
    </source>
</evidence>
<dbReference type="EMBL" id="SGPK01000205">
    <property type="protein sequence ID" value="THH06277.1"/>
    <property type="molecule type" value="Genomic_DNA"/>
</dbReference>
<evidence type="ECO:0000313" key="14">
    <source>
        <dbReference type="Proteomes" id="UP000308199"/>
    </source>
</evidence>
<comment type="similarity">
    <text evidence="3">Belongs to the COX16 family.</text>
</comment>
<dbReference type="GO" id="GO:0033617">
    <property type="term" value="P:mitochondrial respiratory chain complex IV assembly"/>
    <property type="evidence" value="ECO:0007669"/>
    <property type="project" value="TreeGrafter"/>
</dbReference>
<keyword evidence="8 12" id="KW-1133">Transmembrane helix</keyword>
<evidence type="ECO:0000256" key="11">
    <source>
        <dbReference type="SAM" id="MobiDB-lite"/>
    </source>
</evidence>
<organism evidence="13 14">
    <name type="scientific">Phellinidium pouzarii</name>
    <dbReference type="NCBI Taxonomy" id="167371"/>
    <lineage>
        <taxon>Eukaryota</taxon>
        <taxon>Fungi</taxon>
        <taxon>Dikarya</taxon>
        <taxon>Basidiomycota</taxon>
        <taxon>Agaricomycotina</taxon>
        <taxon>Agaricomycetes</taxon>
        <taxon>Hymenochaetales</taxon>
        <taxon>Hymenochaetaceae</taxon>
        <taxon>Phellinidium</taxon>
    </lineage>
</organism>
<dbReference type="Proteomes" id="UP000308199">
    <property type="component" value="Unassembled WGS sequence"/>
</dbReference>
<comment type="subcellular location">
    <subcellularLocation>
        <location evidence="2">Mitochondrion inner membrane</location>
        <topology evidence="2">Single-pass membrane protein</topology>
    </subcellularLocation>
</comment>
<feature type="transmembrane region" description="Helical" evidence="12">
    <location>
        <begin position="23"/>
        <end position="44"/>
    </location>
</feature>
<dbReference type="PANTHER" id="PTHR17130:SF14">
    <property type="entry name" value="CYTOCHROME C OXIDASE ASSEMBLY PROTEIN COX16 HOMOLOG, MITOCHONDRIAL"/>
    <property type="match status" value="1"/>
</dbReference>
<keyword evidence="10 12" id="KW-0472">Membrane</keyword>
<accession>A0A4S4L4W7</accession>
<dbReference type="AlphaFoldDB" id="A0A4S4L4W7"/>
<evidence type="ECO:0000256" key="4">
    <source>
        <dbReference type="ARBA" id="ARBA00015368"/>
    </source>
</evidence>
<reference evidence="13 14" key="1">
    <citation type="submission" date="2019-02" db="EMBL/GenBank/DDBJ databases">
        <title>Genome sequencing of the rare red list fungi Phellinidium pouzarii.</title>
        <authorList>
            <person name="Buettner E."/>
            <person name="Kellner H."/>
        </authorList>
    </citation>
    <scope>NUCLEOTIDE SEQUENCE [LARGE SCALE GENOMIC DNA]</scope>
    <source>
        <strain evidence="13 14">DSM 108285</strain>
    </source>
</reference>
<evidence type="ECO:0000256" key="1">
    <source>
        <dbReference type="ARBA" id="ARBA00002490"/>
    </source>
</evidence>
<keyword evidence="7" id="KW-0999">Mitochondrion inner membrane</keyword>
<comment type="caution">
    <text evidence="13">The sequence shown here is derived from an EMBL/GenBank/DDBJ whole genome shotgun (WGS) entry which is preliminary data.</text>
</comment>
<proteinExistence type="inferred from homology"/>
<evidence type="ECO:0000256" key="6">
    <source>
        <dbReference type="ARBA" id="ARBA00022692"/>
    </source>
</evidence>
<sequence length="116" mass="13351">MPVFPSNPLNQRTLNSTLRRHPALFGIPFVLIVVGASFAMTPFTQTRYDLQNQRHSSVSKEEELGLNKSKKKFDIRAEYYRIQSAADTDWEPKRIERPQGVPEWGVPPTPTKKLKK</sequence>
<evidence type="ECO:0000256" key="8">
    <source>
        <dbReference type="ARBA" id="ARBA00022989"/>
    </source>
</evidence>
<keyword evidence="9" id="KW-0496">Mitochondrion</keyword>
<gene>
    <name evidence="13" type="ORF">EW145_g4202</name>
</gene>